<gene>
    <name evidence="3" type="primary">CHEK2_3</name>
    <name evidence="3" type="ORF">MS3_00010047</name>
</gene>
<dbReference type="AlphaFoldDB" id="A0A922LU00"/>
<evidence type="ECO:0000313" key="4">
    <source>
        <dbReference type="Proteomes" id="UP000471633"/>
    </source>
</evidence>
<organism evidence="3 4">
    <name type="scientific">Schistosoma haematobium</name>
    <name type="common">Blood fluke</name>
    <dbReference type="NCBI Taxonomy" id="6185"/>
    <lineage>
        <taxon>Eukaryota</taxon>
        <taxon>Metazoa</taxon>
        <taxon>Spiralia</taxon>
        <taxon>Lophotrochozoa</taxon>
        <taxon>Platyhelminthes</taxon>
        <taxon>Trematoda</taxon>
        <taxon>Digenea</taxon>
        <taxon>Strigeidida</taxon>
        <taxon>Schistosomatoidea</taxon>
        <taxon>Schistosomatidae</taxon>
        <taxon>Schistosoma</taxon>
    </lineage>
</organism>
<proteinExistence type="predicted"/>
<feature type="transmembrane region" description="Helical" evidence="2">
    <location>
        <begin position="73"/>
        <end position="90"/>
    </location>
</feature>
<name>A0A922LU00_SCHHA</name>
<evidence type="ECO:0000256" key="2">
    <source>
        <dbReference type="SAM" id="Phobius"/>
    </source>
</evidence>
<dbReference type="EMBL" id="AMPZ03000001">
    <property type="protein sequence ID" value="KAH9593875.1"/>
    <property type="molecule type" value="Genomic_DNA"/>
</dbReference>
<dbReference type="RefSeq" id="XP_051073114.1">
    <property type="nucleotide sequence ID" value="XM_051218381.1"/>
</dbReference>
<protein>
    <submittedName>
        <fullName evidence="3">Checkpoint kinase 2</fullName>
    </submittedName>
</protein>
<keyword evidence="4" id="KW-1185">Reference proteome</keyword>
<dbReference type="GO" id="GO:0016301">
    <property type="term" value="F:kinase activity"/>
    <property type="evidence" value="ECO:0007669"/>
    <property type="project" value="UniProtKB-KW"/>
</dbReference>
<keyword evidence="2" id="KW-1133">Transmembrane helix</keyword>
<accession>A0A922LU00</accession>
<dbReference type="CTD" id="24591254"/>
<sequence>MFLLHSGQLICKYTNMSIWYSTPVQLYELISGCFKIIINITSVSLHEAVFLRDFNCIVTDSHIYLLMIIRKDLYLRILFILFIIYLSMDYCTTFKLTKSHYHHHHHYYYDYLPRTYLSSLPLQKRYELFEPLDTNLVRAMFVGHTDHIPNHQYNMKTNNIDDDNNNIDDNIYNSRNDRNNNNDYTNTNNNKNVDEEYYTNSKNHLGSLMRYG</sequence>
<keyword evidence="2" id="KW-0812">Transmembrane</keyword>
<feature type="compositionally biased region" description="Low complexity" evidence="1">
    <location>
        <begin position="181"/>
        <end position="191"/>
    </location>
</feature>
<feature type="region of interest" description="Disordered" evidence="1">
    <location>
        <begin position="159"/>
        <end position="194"/>
    </location>
</feature>
<evidence type="ECO:0000313" key="3">
    <source>
        <dbReference type="EMBL" id="KAH9593875.1"/>
    </source>
</evidence>
<keyword evidence="3" id="KW-0808">Transferase</keyword>
<keyword evidence="2" id="KW-0472">Membrane</keyword>
<dbReference type="Proteomes" id="UP000471633">
    <property type="component" value="Unassembled WGS sequence"/>
</dbReference>
<comment type="caution">
    <text evidence="3">The sequence shown here is derived from an EMBL/GenBank/DDBJ whole genome shotgun (WGS) entry which is preliminary data.</text>
</comment>
<keyword evidence="3" id="KW-0418">Kinase</keyword>
<evidence type="ECO:0000256" key="1">
    <source>
        <dbReference type="SAM" id="MobiDB-lite"/>
    </source>
</evidence>
<reference evidence="3" key="2">
    <citation type="journal article" date="2019" name="Gigascience">
        <title>High-quality Schistosoma haematobium genome achieved by single-molecule and long-range sequencing.</title>
        <authorList>
            <person name="Stroehlein A.J."/>
            <person name="Korhonen P.K."/>
            <person name="Chong T.M."/>
            <person name="Lim Y.L."/>
            <person name="Chan K.G."/>
            <person name="Webster B."/>
            <person name="Rollinson D."/>
            <person name="Brindley P.J."/>
            <person name="Gasser R.B."/>
            <person name="Young N.D."/>
        </authorList>
    </citation>
    <scope>NUCLEOTIDE SEQUENCE</scope>
</reference>
<dbReference type="KEGG" id="shx:MS3_00010047"/>
<reference evidence="3" key="3">
    <citation type="submission" date="2021-06" db="EMBL/GenBank/DDBJ databases">
        <title>Chromosome-level genome assembly for S. haematobium.</title>
        <authorList>
            <person name="Stroehlein A.J."/>
        </authorList>
    </citation>
    <scope>NUCLEOTIDE SEQUENCE</scope>
</reference>
<dbReference type="GeneID" id="24591254"/>
<reference evidence="3" key="4">
    <citation type="journal article" date="2022" name="PLoS Pathog.">
        <title>Chromosome-level genome of Schistosoma haematobium underpins genome-wide explorations of molecular variation.</title>
        <authorList>
            <person name="Stroehlein A.J."/>
            <person name="Korhonen P.K."/>
            <person name="Lee V.V."/>
            <person name="Ralph S.A."/>
            <person name="Mentink-Kane M."/>
            <person name="You H."/>
            <person name="McManus D.P."/>
            <person name="Tchuente L.T."/>
            <person name="Stothard J.R."/>
            <person name="Kaur P."/>
            <person name="Dudchenko O."/>
            <person name="Aiden E.L."/>
            <person name="Yang B."/>
            <person name="Yang H."/>
            <person name="Emery A.M."/>
            <person name="Webster B.L."/>
            <person name="Brindley P.J."/>
            <person name="Rollinson D."/>
            <person name="Chang B.C.H."/>
            <person name="Gasser R.B."/>
            <person name="Young N.D."/>
        </authorList>
    </citation>
    <scope>NUCLEOTIDE SEQUENCE</scope>
</reference>
<reference evidence="3" key="1">
    <citation type="journal article" date="2012" name="Nat. Genet.">
        <title>Whole-genome sequence of Schistosoma haematobium.</title>
        <authorList>
            <person name="Young N.D."/>
            <person name="Jex A.R."/>
            <person name="Li B."/>
            <person name="Liu S."/>
            <person name="Yang L."/>
            <person name="Xiong Z."/>
            <person name="Li Y."/>
            <person name="Cantacessi C."/>
            <person name="Hall R.S."/>
            <person name="Xu X."/>
            <person name="Chen F."/>
            <person name="Wu X."/>
            <person name="Zerlotini A."/>
            <person name="Oliveira G."/>
            <person name="Hofmann A."/>
            <person name="Zhang G."/>
            <person name="Fang X."/>
            <person name="Kang Y."/>
            <person name="Campbell B.E."/>
            <person name="Loukas A."/>
            <person name="Ranganathan S."/>
            <person name="Rollinson D."/>
            <person name="Rinaldi G."/>
            <person name="Brindley P.J."/>
            <person name="Yang H."/>
            <person name="Wang J."/>
            <person name="Wang J."/>
            <person name="Gasser R.B."/>
        </authorList>
    </citation>
    <scope>NUCLEOTIDE SEQUENCE</scope>
</reference>